<evidence type="ECO:0000313" key="2">
    <source>
        <dbReference type="Proteomes" id="UP000235145"/>
    </source>
</evidence>
<dbReference type="Proteomes" id="UP000235145">
    <property type="component" value="Unassembled WGS sequence"/>
</dbReference>
<proteinExistence type="predicted"/>
<accession>A0A9R1XU80</accession>
<gene>
    <name evidence="1" type="ORF">LSAT_V11C300135290</name>
</gene>
<dbReference type="AlphaFoldDB" id="A0A9R1XU80"/>
<reference evidence="1 2" key="1">
    <citation type="journal article" date="2017" name="Nat. Commun.">
        <title>Genome assembly with in vitro proximity ligation data and whole-genome triplication in lettuce.</title>
        <authorList>
            <person name="Reyes-Chin-Wo S."/>
            <person name="Wang Z."/>
            <person name="Yang X."/>
            <person name="Kozik A."/>
            <person name="Arikit S."/>
            <person name="Song C."/>
            <person name="Xia L."/>
            <person name="Froenicke L."/>
            <person name="Lavelle D.O."/>
            <person name="Truco M.J."/>
            <person name="Xia R."/>
            <person name="Zhu S."/>
            <person name="Xu C."/>
            <person name="Xu H."/>
            <person name="Xu X."/>
            <person name="Cox K."/>
            <person name="Korf I."/>
            <person name="Meyers B.C."/>
            <person name="Michelmore R.W."/>
        </authorList>
    </citation>
    <scope>NUCLEOTIDE SEQUENCE [LARGE SCALE GENOMIC DNA]</scope>
    <source>
        <strain evidence="2">cv. Salinas</strain>
        <tissue evidence="1">Seedlings</tissue>
    </source>
</reference>
<protein>
    <submittedName>
        <fullName evidence="1">Uncharacterized protein</fullName>
    </submittedName>
</protein>
<comment type="caution">
    <text evidence="1">The sequence shown here is derived from an EMBL/GenBank/DDBJ whole genome shotgun (WGS) entry which is preliminary data.</text>
</comment>
<organism evidence="1 2">
    <name type="scientific">Lactuca sativa</name>
    <name type="common">Garden lettuce</name>
    <dbReference type="NCBI Taxonomy" id="4236"/>
    <lineage>
        <taxon>Eukaryota</taxon>
        <taxon>Viridiplantae</taxon>
        <taxon>Streptophyta</taxon>
        <taxon>Embryophyta</taxon>
        <taxon>Tracheophyta</taxon>
        <taxon>Spermatophyta</taxon>
        <taxon>Magnoliopsida</taxon>
        <taxon>eudicotyledons</taxon>
        <taxon>Gunneridae</taxon>
        <taxon>Pentapetalae</taxon>
        <taxon>asterids</taxon>
        <taxon>campanulids</taxon>
        <taxon>Asterales</taxon>
        <taxon>Asteraceae</taxon>
        <taxon>Cichorioideae</taxon>
        <taxon>Cichorieae</taxon>
        <taxon>Lactucinae</taxon>
        <taxon>Lactuca</taxon>
    </lineage>
</organism>
<dbReference type="EMBL" id="NBSK02000003">
    <property type="protein sequence ID" value="KAJ0219467.1"/>
    <property type="molecule type" value="Genomic_DNA"/>
</dbReference>
<evidence type="ECO:0000313" key="1">
    <source>
        <dbReference type="EMBL" id="KAJ0219467.1"/>
    </source>
</evidence>
<name>A0A9R1XU80_LACSA</name>
<keyword evidence="2" id="KW-1185">Reference proteome</keyword>
<sequence length="101" mass="11846">MQIEYEDKWRGWIKGCLSSAMALVLSNGSPTNEFIMEKEGLNIAMKTICEKGVFQRVKIPHTNDLVSYLFYANDAFFVGEWSKNNIRNLARINRCFMYHWD</sequence>